<evidence type="ECO:0000256" key="12">
    <source>
        <dbReference type="ARBA" id="ARBA00023136"/>
    </source>
</evidence>
<evidence type="ECO:0000256" key="7">
    <source>
        <dbReference type="ARBA" id="ARBA00022898"/>
    </source>
</evidence>
<evidence type="ECO:0000313" key="21">
    <source>
        <dbReference type="Proteomes" id="UP000231279"/>
    </source>
</evidence>
<protein>
    <recommendedName>
        <fullName evidence="17">Sphingosine-1-phosphate lyase</fullName>
        <ecNumber evidence="15">4.1.2.27</ecNumber>
    </recommendedName>
    <alternativeName>
        <fullName evidence="16">Sphingosine-1-phosphate aldolase</fullName>
    </alternativeName>
</protein>
<organism evidence="20 21">
    <name type="scientific">Handroanthus impetiginosus</name>
    <dbReference type="NCBI Taxonomy" id="429701"/>
    <lineage>
        <taxon>Eukaryota</taxon>
        <taxon>Viridiplantae</taxon>
        <taxon>Streptophyta</taxon>
        <taxon>Embryophyta</taxon>
        <taxon>Tracheophyta</taxon>
        <taxon>Spermatophyta</taxon>
        <taxon>Magnoliopsida</taxon>
        <taxon>eudicotyledons</taxon>
        <taxon>Gunneridae</taxon>
        <taxon>Pentapetalae</taxon>
        <taxon>asterids</taxon>
        <taxon>lamiids</taxon>
        <taxon>Lamiales</taxon>
        <taxon>Bignoniaceae</taxon>
        <taxon>Crescentiina</taxon>
        <taxon>Tabebuia alliance</taxon>
        <taxon>Handroanthus</taxon>
    </lineage>
</organism>
<evidence type="ECO:0000256" key="10">
    <source>
        <dbReference type="ARBA" id="ARBA00022989"/>
    </source>
</evidence>
<evidence type="ECO:0000256" key="11">
    <source>
        <dbReference type="ARBA" id="ARBA00023098"/>
    </source>
</evidence>
<keyword evidence="7 18" id="KW-0663">Pyridoxal phosphate</keyword>
<evidence type="ECO:0000256" key="4">
    <source>
        <dbReference type="ARBA" id="ARBA00004991"/>
    </source>
</evidence>
<dbReference type="Proteomes" id="UP000231279">
    <property type="component" value="Unassembled WGS sequence"/>
</dbReference>
<reference evidence="21" key="1">
    <citation type="journal article" date="2018" name="Gigascience">
        <title>Genome assembly of the Pink Ipe (Handroanthus impetiginosus, Bignoniaceae), a highly valued, ecologically keystone Neotropical timber forest tree.</title>
        <authorList>
            <person name="Silva-Junior O.B."/>
            <person name="Grattapaglia D."/>
            <person name="Novaes E."/>
            <person name="Collevatti R.G."/>
        </authorList>
    </citation>
    <scope>NUCLEOTIDE SEQUENCE [LARGE SCALE GENOMIC DNA]</scope>
    <source>
        <strain evidence="21">cv. UFG-1</strain>
    </source>
</reference>
<dbReference type="InterPro" id="IPR015422">
    <property type="entry name" value="PyrdxlP-dep_Trfase_small"/>
</dbReference>
<keyword evidence="9" id="KW-0735">Signal-anchor</keyword>
<dbReference type="GO" id="GO:0030149">
    <property type="term" value="P:sphingolipid catabolic process"/>
    <property type="evidence" value="ECO:0007669"/>
    <property type="project" value="TreeGrafter"/>
</dbReference>
<keyword evidence="12" id="KW-0472">Membrane</keyword>
<keyword evidence="11" id="KW-0443">Lipid metabolism</keyword>
<dbReference type="PANTHER" id="PTHR42735:SF6">
    <property type="entry name" value="SPHINGOSINE-1-PHOSPHATE LYASE 1"/>
    <property type="match status" value="1"/>
</dbReference>
<keyword evidence="21" id="KW-1185">Reference proteome</keyword>
<dbReference type="FunFam" id="3.40.640.10:FF:000020">
    <property type="entry name" value="sphingosine-1-phosphate lyase 1"/>
    <property type="match status" value="1"/>
</dbReference>
<dbReference type="GO" id="GO:0005789">
    <property type="term" value="C:endoplasmic reticulum membrane"/>
    <property type="evidence" value="ECO:0007669"/>
    <property type="project" value="UniProtKB-SubCell"/>
</dbReference>
<dbReference type="InterPro" id="IPR002129">
    <property type="entry name" value="PyrdxlP-dep_de-COase"/>
</dbReference>
<dbReference type="FunFam" id="3.90.1150.10:FF:000020">
    <property type="entry name" value="Sphingosine-1-phosphate lyase 1"/>
    <property type="match status" value="1"/>
</dbReference>
<dbReference type="SUPFAM" id="SSF53383">
    <property type="entry name" value="PLP-dependent transferases"/>
    <property type="match status" value="1"/>
</dbReference>
<evidence type="ECO:0000256" key="1">
    <source>
        <dbReference type="ARBA" id="ARBA00001933"/>
    </source>
</evidence>
<evidence type="ECO:0000256" key="9">
    <source>
        <dbReference type="ARBA" id="ARBA00022968"/>
    </source>
</evidence>
<dbReference type="AlphaFoldDB" id="A0A2G9GM01"/>
<evidence type="ECO:0000256" key="18">
    <source>
        <dbReference type="PIRSR" id="PIRSR602129-50"/>
    </source>
</evidence>
<proteinExistence type="inferred from homology"/>
<dbReference type="Gene3D" id="3.90.1150.10">
    <property type="entry name" value="Aspartate Aminotransferase, domain 1"/>
    <property type="match status" value="1"/>
</dbReference>
<sequence length="541" mass="59263">MAFDEIFSSLNRFRASANSFLSQYEPLALVFIPIFTLFFAKILQSILGVVSEKGLKSAIVEFFMTSIKLVPGVKKYLDAEKRKVVDKLQGSGKSKREGWRTELPGAGLGVEVIDKMKDEKQKDVAWQGKCSGTVYIAGNEQEGHFSLINEACSMFAHTNPLHLDVFQSVVRFEAEVVAMTAALLGSKEKASGGQICGNMTSGGTESILLAVKTSRDYMKIKKGITRPEMIIPVSAHSGYDKAAQYFKIKLWRVPVGPDFRADVKAIKQHINRNTILIVGSAPGFPHGIIDPIEELGELASTYGICLHVDLCLGGFVLPFARKLGYPVPPFDFSVQGVTSVSVDVHKYGLAPKGTSVVLYRDHDIRKHQFVAVTEWTGGLYISPTIAGSRPGGLVAGAWAAMMSLGLEGYLRNTREIMEASKRIEKGIRQIPELFIIGRPDMTIVAFGSDVVDIFEVNDIMSSKGWHLNALQRPNSIHICVTLQHVTVTEDFLKYLRDSVQTVKANPGPINGGLAPIYGAAGKMPDRAMVRDLLVDFMDSSC</sequence>
<evidence type="ECO:0000256" key="14">
    <source>
        <dbReference type="ARBA" id="ARBA00038302"/>
    </source>
</evidence>
<dbReference type="InterPro" id="IPR050477">
    <property type="entry name" value="GrpII_AminoAcid_Decarb"/>
</dbReference>
<dbReference type="GO" id="GO:0008117">
    <property type="term" value="F:sphinganine-1-phosphate aldolase activity"/>
    <property type="evidence" value="ECO:0007669"/>
    <property type="project" value="UniProtKB-EC"/>
</dbReference>
<keyword evidence="10" id="KW-1133">Transmembrane helix</keyword>
<keyword evidence="8" id="KW-0746">Sphingolipid metabolism</keyword>
<dbReference type="OrthoDB" id="10254570at2759"/>
<dbReference type="GO" id="GO:0019752">
    <property type="term" value="P:carboxylic acid metabolic process"/>
    <property type="evidence" value="ECO:0007669"/>
    <property type="project" value="InterPro"/>
</dbReference>
<dbReference type="STRING" id="429701.A0A2G9GM01"/>
<dbReference type="EC" id="4.1.2.27" evidence="15"/>
<keyword evidence="6" id="KW-0256">Endoplasmic reticulum</keyword>
<name>A0A2G9GM01_9LAMI</name>
<accession>A0A2G9GM01</accession>
<dbReference type="FunFam" id="6.10.140.2150:FF:000001">
    <property type="entry name" value="Sphingosine-1-phosphate lyase 1"/>
    <property type="match status" value="1"/>
</dbReference>
<dbReference type="PANTHER" id="PTHR42735">
    <property type="match status" value="1"/>
</dbReference>
<evidence type="ECO:0000256" key="13">
    <source>
        <dbReference type="ARBA" id="ARBA00023239"/>
    </source>
</evidence>
<evidence type="ECO:0000256" key="6">
    <source>
        <dbReference type="ARBA" id="ARBA00022824"/>
    </source>
</evidence>
<comment type="subcellular location">
    <subcellularLocation>
        <location evidence="2">Endoplasmic reticulum membrane</location>
        <topology evidence="2">Single-pass type III membrane protein</topology>
    </subcellularLocation>
</comment>
<evidence type="ECO:0000256" key="19">
    <source>
        <dbReference type="RuleBase" id="RU000382"/>
    </source>
</evidence>
<evidence type="ECO:0000256" key="17">
    <source>
        <dbReference type="ARBA" id="ARBA00067991"/>
    </source>
</evidence>
<dbReference type="Pfam" id="PF00282">
    <property type="entry name" value="Pyridoxal_deC"/>
    <property type="match status" value="1"/>
</dbReference>
<dbReference type="InterPro" id="IPR015421">
    <property type="entry name" value="PyrdxlP-dep_Trfase_major"/>
</dbReference>
<comment type="caution">
    <text evidence="20">The sequence shown here is derived from an EMBL/GenBank/DDBJ whole genome shotgun (WGS) entry which is preliminary data.</text>
</comment>
<comment type="cofactor">
    <cofactor evidence="1 18 19">
        <name>pyridoxal 5'-phosphate</name>
        <dbReference type="ChEBI" id="CHEBI:597326"/>
    </cofactor>
</comment>
<keyword evidence="13 19" id="KW-0456">Lyase</keyword>
<feature type="modified residue" description="N6-(pyridoxal phosphate)lysine" evidence="18">
    <location>
        <position position="346"/>
    </location>
</feature>
<evidence type="ECO:0000256" key="16">
    <source>
        <dbReference type="ARBA" id="ARBA00042568"/>
    </source>
</evidence>
<evidence type="ECO:0000256" key="15">
    <source>
        <dbReference type="ARBA" id="ARBA00038965"/>
    </source>
</evidence>
<comment type="similarity">
    <text evidence="14">Belongs to the group II decarboxylase family. Sphingosine-1-phosphate lyase subfamily.</text>
</comment>
<dbReference type="Gene3D" id="3.40.640.10">
    <property type="entry name" value="Type I PLP-dependent aspartate aminotransferase-like (Major domain)"/>
    <property type="match status" value="1"/>
</dbReference>
<evidence type="ECO:0000256" key="8">
    <source>
        <dbReference type="ARBA" id="ARBA00022919"/>
    </source>
</evidence>
<dbReference type="InterPro" id="IPR015424">
    <property type="entry name" value="PyrdxlP-dep_Trfase"/>
</dbReference>
<evidence type="ECO:0000256" key="5">
    <source>
        <dbReference type="ARBA" id="ARBA00022692"/>
    </source>
</evidence>
<dbReference type="GO" id="GO:0030170">
    <property type="term" value="F:pyridoxal phosphate binding"/>
    <property type="evidence" value="ECO:0007669"/>
    <property type="project" value="InterPro"/>
</dbReference>
<dbReference type="Gene3D" id="6.10.140.2150">
    <property type="match status" value="1"/>
</dbReference>
<comment type="pathway">
    <text evidence="3">Lipid metabolism; sphingolipid metabolism.</text>
</comment>
<evidence type="ECO:0000313" key="20">
    <source>
        <dbReference type="EMBL" id="PIN06331.1"/>
    </source>
</evidence>
<keyword evidence="5" id="KW-0812">Transmembrane</keyword>
<comment type="pathway">
    <text evidence="4">Sphingolipid metabolism.</text>
</comment>
<gene>
    <name evidence="20" type="ORF">CDL12_21122</name>
</gene>
<dbReference type="EMBL" id="NKXS01004450">
    <property type="protein sequence ID" value="PIN06331.1"/>
    <property type="molecule type" value="Genomic_DNA"/>
</dbReference>
<evidence type="ECO:0000256" key="2">
    <source>
        <dbReference type="ARBA" id="ARBA00004643"/>
    </source>
</evidence>
<evidence type="ECO:0000256" key="3">
    <source>
        <dbReference type="ARBA" id="ARBA00004760"/>
    </source>
</evidence>